<organism evidence="1">
    <name type="scientific">marine sediment metagenome</name>
    <dbReference type="NCBI Taxonomy" id="412755"/>
    <lineage>
        <taxon>unclassified sequences</taxon>
        <taxon>metagenomes</taxon>
        <taxon>ecological metagenomes</taxon>
    </lineage>
</organism>
<comment type="caution">
    <text evidence="1">The sequence shown here is derived from an EMBL/GenBank/DDBJ whole genome shotgun (WGS) entry which is preliminary data.</text>
</comment>
<protein>
    <submittedName>
        <fullName evidence="1">Uncharacterized protein</fullName>
    </submittedName>
</protein>
<reference evidence="1" key="1">
    <citation type="journal article" date="2015" name="Nature">
        <title>Complex archaea that bridge the gap between prokaryotes and eukaryotes.</title>
        <authorList>
            <person name="Spang A."/>
            <person name="Saw J.H."/>
            <person name="Jorgensen S.L."/>
            <person name="Zaremba-Niedzwiedzka K."/>
            <person name="Martijn J."/>
            <person name="Lind A.E."/>
            <person name="van Eijk R."/>
            <person name="Schleper C."/>
            <person name="Guy L."/>
            <person name="Ettema T.J."/>
        </authorList>
    </citation>
    <scope>NUCLEOTIDE SEQUENCE</scope>
</reference>
<sequence>MFNWRTFNQRGALYNQAVAAASSVDSGSTRSPFGHIMVAVPGGDLVLIYQQGTNGLAYRVSQNGGSVWGAENIISTRTGVYASAIINRLTLDIHVVYSAHGDPSSTADEGIYYRPLLWDSVTETWDVGGEQTLAGGGSLYDPAVAGRRNASISAGDDSFPVVTYLRNEYGTVSWAMLVSQEANALTDLDVDLEIGVAADEDSRGALQQSDSRTLYFVSRTGSSYNIASAIVANPVAATGINLTVFDSWFGAEGSMVAVARNDDGDRLGIVYLGGDGAPRFRLYNLTTNAFVSDTKMDTVAADSVTITWDGAVFWMAWVDNDNVQVSNSDAPTTVVQTFANPGPDEDWSWLNSPISCVDIPTMVFAWAATASSIYVGTFLADRAIAEAETGAGADAAQIEAIQAETGAGVDAATAVEAINQQDYSINQNPQGMYNQKNLLFNSEEFNQQVEGTELGVSAGPLAADTGVGVDVIIKAMAEVETGVGVDVATIGLVSADTGSGADNVPIPTENIGAADTGAGDGETAAVAILVTDTGVGVLTEAMGTTQAETGVGVDIAQILLGPEADTGTGADSATGGPTVTDSGVGVDAVGSVDKQANAETGVGVDAAQIELSEAETGTGADQQATNVVVTDTGVGVDTPTKTWIPTAVIVRLLQHSGEVRLKIES</sequence>
<dbReference type="AlphaFoldDB" id="A0A0F9LXR0"/>
<gene>
    <name evidence="1" type="ORF">LCGC14_1223580</name>
</gene>
<accession>A0A0F9LXR0</accession>
<proteinExistence type="predicted"/>
<evidence type="ECO:0000313" key="1">
    <source>
        <dbReference type="EMBL" id="KKM91921.1"/>
    </source>
</evidence>
<name>A0A0F9LXR0_9ZZZZ</name>
<dbReference type="EMBL" id="LAZR01006466">
    <property type="protein sequence ID" value="KKM91921.1"/>
    <property type="molecule type" value="Genomic_DNA"/>
</dbReference>